<evidence type="ECO:0000256" key="1">
    <source>
        <dbReference type="ARBA" id="ARBA00022679"/>
    </source>
</evidence>
<sequence>MASGKDSKVNDLFVRNKLIRSVRTEVHASPAANRRFVGVIRLSLNQRSEILDALAQGKDARFASIPLLDLILLLLVRNAIAVTPVSIEDAPWRNPSRGREDAIPTLTPRAERRLKLTLANRSNDGFFSVLVLRRLSKPITALSVRLGISPNLITFVSLLIGFYSAYLFSQRDYILGALLFQLSLIVDCSDGEVARYTRKFSDFGRWFDASTDRVKEYIVYAALAYSAPESMWPWAIGLMALQTFRHLSDYTFSAISQAREGGLKKRDIFVADDGFSEPQWRGESDFKYWVKKILNFPIGERWLAISVLAAIGGGEWVFPGMFFFGSVSLLYAWLTRVRRTLTWRGEGPKNSVVLYQQDLLLTSKALGGRYSWAIPSLLRAVEILAVLAIAFIMEDAVIDGYLFLVLFATVYHHYDALYRSLQSQSFPKWLSFLGLKVEGRIALLALLLMTGVDVQFVAYYFLALFIGIASIQWFLQIRKPSRA</sequence>
<protein>
    <submittedName>
        <fullName evidence="4">Unannotated protein</fullName>
    </submittedName>
</protein>
<feature type="transmembrane region" description="Helical" evidence="2">
    <location>
        <begin position="142"/>
        <end position="167"/>
    </location>
</feature>
<dbReference type="InterPro" id="IPR048254">
    <property type="entry name" value="CDP_ALCOHOL_P_TRANSF_CS"/>
</dbReference>
<dbReference type="GO" id="GO:0016020">
    <property type="term" value="C:membrane"/>
    <property type="evidence" value="ECO:0007669"/>
    <property type="project" value="InterPro"/>
</dbReference>
<dbReference type="Gene3D" id="1.20.120.1760">
    <property type="match status" value="1"/>
</dbReference>
<dbReference type="EMBL" id="CAEZTJ010000075">
    <property type="protein sequence ID" value="CAB4569052.1"/>
    <property type="molecule type" value="Genomic_DNA"/>
</dbReference>
<dbReference type="InterPro" id="IPR043130">
    <property type="entry name" value="CDP-OH_PTrfase_TM_dom"/>
</dbReference>
<keyword evidence="2" id="KW-1133">Transmembrane helix</keyword>
<reference evidence="4" key="1">
    <citation type="submission" date="2020-05" db="EMBL/GenBank/DDBJ databases">
        <authorList>
            <person name="Chiriac C."/>
            <person name="Salcher M."/>
            <person name="Ghai R."/>
            <person name="Kavagutti S V."/>
        </authorList>
    </citation>
    <scope>NUCLEOTIDE SEQUENCE</scope>
</reference>
<dbReference type="InterPro" id="IPR000462">
    <property type="entry name" value="CDP-OH_P_trans"/>
</dbReference>
<gene>
    <name evidence="4" type="ORF">UFOPK1650_00607</name>
</gene>
<dbReference type="GO" id="GO:0008654">
    <property type="term" value="P:phospholipid biosynthetic process"/>
    <property type="evidence" value="ECO:0007669"/>
    <property type="project" value="InterPro"/>
</dbReference>
<keyword evidence="1" id="KW-0808">Transferase</keyword>
<name>A0A6J6DY71_9ZZZZ</name>
<evidence type="ECO:0000313" key="4">
    <source>
        <dbReference type="EMBL" id="CAB4569052.1"/>
    </source>
</evidence>
<dbReference type="PROSITE" id="PS00379">
    <property type="entry name" value="CDP_ALCOHOL_P_TRANSF"/>
    <property type="match status" value="1"/>
</dbReference>
<proteinExistence type="predicted"/>
<feature type="domain" description="DUF5941" evidence="3">
    <location>
        <begin position="363"/>
        <end position="465"/>
    </location>
</feature>
<organism evidence="4">
    <name type="scientific">freshwater metagenome</name>
    <dbReference type="NCBI Taxonomy" id="449393"/>
    <lineage>
        <taxon>unclassified sequences</taxon>
        <taxon>metagenomes</taxon>
        <taxon>ecological metagenomes</taxon>
    </lineage>
</organism>
<keyword evidence="2" id="KW-0812">Transmembrane</keyword>
<dbReference type="GO" id="GO:0016780">
    <property type="term" value="F:phosphotransferase activity, for other substituted phosphate groups"/>
    <property type="evidence" value="ECO:0007669"/>
    <property type="project" value="InterPro"/>
</dbReference>
<feature type="transmembrane region" description="Helical" evidence="2">
    <location>
        <begin position="317"/>
        <end position="334"/>
    </location>
</feature>
<dbReference type="Pfam" id="PF01066">
    <property type="entry name" value="CDP-OH_P_transf"/>
    <property type="match status" value="1"/>
</dbReference>
<evidence type="ECO:0000259" key="3">
    <source>
        <dbReference type="Pfam" id="PF19365"/>
    </source>
</evidence>
<feature type="transmembrane region" description="Helical" evidence="2">
    <location>
        <begin position="456"/>
        <end position="475"/>
    </location>
</feature>
<evidence type="ECO:0000256" key="2">
    <source>
        <dbReference type="SAM" id="Phobius"/>
    </source>
</evidence>
<dbReference type="InterPro" id="IPR045985">
    <property type="entry name" value="DUF5941"/>
</dbReference>
<accession>A0A6J6DY71</accession>
<dbReference type="AlphaFoldDB" id="A0A6J6DY71"/>
<dbReference type="Pfam" id="PF19365">
    <property type="entry name" value="DUF5941"/>
    <property type="match status" value="1"/>
</dbReference>
<keyword evidence="2" id="KW-0472">Membrane</keyword>